<protein>
    <submittedName>
        <fullName evidence="2">Uncharacterized protein</fullName>
    </submittedName>
</protein>
<sequence>MAYQTSVEELQKKLTK</sequence>
<evidence type="ECO:0000313" key="1">
    <source>
        <dbReference type="Proteomes" id="UP000887576"/>
    </source>
</evidence>
<proteinExistence type="predicted"/>
<dbReference type="Proteomes" id="UP000887576">
    <property type="component" value="Unplaced"/>
</dbReference>
<dbReference type="WBParaSite" id="JU765_v2.g15722.t1">
    <property type="protein sequence ID" value="JU765_v2.g15722.t1"/>
    <property type="gene ID" value="JU765_v2.g15722"/>
</dbReference>
<evidence type="ECO:0000313" key="2">
    <source>
        <dbReference type="WBParaSite" id="JU765_v2.g15722.t1"/>
    </source>
</evidence>
<organism evidence="1 2">
    <name type="scientific">Panagrolaimus sp. JU765</name>
    <dbReference type="NCBI Taxonomy" id="591449"/>
    <lineage>
        <taxon>Eukaryota</taxon>
        <taxon>Metazoa</taxon>
        <taxon>Ecdysozoa</taxon>
        <taxon>Nematoda</taxon>
        <taxon>Chromadorea</taxon>
        <taxon>Rhabditida</taxon>
        <taxon>Tylenchina</taxon>
        <taxon>Panagrolaimomorpha</taxon>
        <taxon>Panagrolaimoidea</taxon>
        <taxon>Panagrolaimidae</taxon>
        <taxon>Panagrolaimus</taxon>
    </lineage>
</organism>
<accession>A0AC34QF49</accession>
<reference evidence="2" key="1">
    <citation type="submission" date="2022-11" db="UniProtKB">
        <authorList>
            <consortium name="WormBaseParasite"/>
        </authorList>
    </citation>
    <scope>IDENTIFICATION</scope>
</reference>
<name>A0AC34QF49_9BILA</name>